<dbReference type="Proteomes" id="UP000466445">
    <property type="component" value="Chromosome"/>
</dbReference>
<gene>
    <name evidence="1" type="ORF">MSAR_04670</name>
</gene>
<organism evidence="1 2">
    <name type="scientific">Mycolicibacterium sarraceniae</name>
    <dbReference type="NCBI Taxonomy" id="1534348"/>
    <lineage>
        <taxon>Bacteria</taxon>
        <taxon>Bacillati</taxon>
        <taxon>Actinomycetota</taxon>
        <taxon>Actinomycetes</taxon>
        <taxon>Mycobacteriales</taxon>
        <taxon>Mycobacteriaceae</taxon>
        <taxon>Mycolicibacterium</taxon>
    </lineage>
</organism>
<dbReference type="KEGG" id="msar:MSAR_04670"/>
<keyword evidence="2" id="KW-1185">Reference proteome</keyword>
<dbReference type="EMBL" id="AP022595">
    <property type="protein sequence ID" value="BBY57331.1"/>
    <property type="molecule type" value="Genomic_DNA"/>
</dbReference>
<evidence type="ECO:0000313" key="2">
    <source>
        <dbReference type="Proteomes" id="UP000466445"/>
    </source>
</evidence>
<accession>A0A7I7SLR6</accession>
<protein>
    <submittedName>
        <fullName evidence="1">Uncharacterized protein</fullName>
    </submittedName>
</protein>
<proteinExistence type="predicted"/>
<dbReference type="AlphaFoldDB" id="A0A7I7SLR6"/>
<evidence type="ECO:0000313" key="1">
    <source>
        <dbReference type="EMBL" id="BBY57331.1"/>
    </source>
</evidence>
<sequence>MLRLRALLARARAGPEFRDLVCRHRAMAEAHGYDGHIAWAQAAADSPDVACFNSPHPVASCPAPTAARPATAAPSN</sequence>
<name>A0A7I7SLR6_9MYCO</name>
<reference evidence="1 2" key="1">
    <citation type="journal article" date="2019" name="Emerg. Microbes Infect.">
        <title>Comprehensive subspecies identification of 175 nontuberculous mycobacteria species based on 7547 genomic profiles.</title>
        <authorList>
            <person name="Matsumoto Y."/>
            <person name="Kinjo T."/>
            <person name="Motooka D."/>
            <person name="Nabeya D."/>
            <person name="Jung N."/>
            <person name="Uechi K."/>
            <person name="Horii T."/>
            <person name="Iida T."/>
            <person name="Fujita J."/>
            <person name="Nakamura S."/>
        </authorList>
    </citation>
    <scope>NUCLEOTIDE SEQUENCE [LARGE SCALE GENOMIC DNA]</scope>
    <source>
        <strain evidence="1 2">JCM 30395</strain>
    </source>
</reference>